<organism evidence="3 4">
    <name type="scientific">Absidia repens</name>
    <dbReference type="NCBI Taxonomy" id="90262"/>
    <lineage>
        <taxon>Eukaryota</taxon>
        <taxon>Fungi</taxon>
        <taxon>Fungi incertae sedis</taxon>
        <taxon>Mucoromycota</taxon>
        <taxon>Mucoromycotina</taxon>
        <taxon>Mucoromycetes</taxon>
        <taxon>Mucorales</taxon>
        <taxon>Cunninghamellaceae</taxon>
        <taxon>Absidia</taxon>
    </lineage>
</organism>
<proteinExistence type="predicted"/>
<dbReference type="STRING" id="90262.A0A1X2HZY5"/>
<feature type="region of interest" description="Disordered" evidence="1">
    <location>
        <begin position="257"/>
        <end position="319"/>
    </location>
</feature>
<dbReference type="EMBL" id="MCGE01000041">
    <property type="protein sequence ID" value="ORZ06087.1"/>
    <property type="molecule type" value="Genomic_DNA"/>
</dbReference>
<evidence type="ECO:0000313" key="3">
    <source>
        <dbReference type="EMBL" id="ORZ06087.1"/>
    </source>
</evidence>
<reference evidence="3 4" key="1">
    <citation type="submission" date="2016-07" db="EMBL/GenBank/DDBJ databases">
        <title>Pervasive Adenine N6-methylation of Active Genes in Fungi.</title>
        <authorList>
            <consortium name="DOE Joint Genome Institute"/>
            <person name="Mondo S.J."/>
            <person name="Dannebaum R.O."/>
            <person name="Kuo R.C."/>
            <person name="Labutti K."/>
            <person name="Haridas S."/>
            <person name="Kuo A."/>
            <person name="Salamov A."/>
            <person name="Ahrendt S.R."/>
            <person name="Lipzen A."/>
            <person name="Sullivan W."/>
            <person name="Andreopoulos W.B."/>
            <person name="Clum A."/>
            <person name="Lindquist E."/>
            <person name="Daum C."/>
            <person name="Ramamoorthy G.K."/>
            <person name="Gryganskyi A."/>
            <person name="Culley D."/>
            <person name="Magnuson J.K."/>
            <person name="James T.Y."/>
            <person name="O'Malley M.A."/>
            <person name="Stajich J.E."/>
            <person name="Spatafora J.W."/>
            <person name="Visel A."/>
            <person name="Grigoriev I.V."/>
        </authorList>
    </citation>
    <scope>NUCLEOTIDE SEQUENCE [LARGE SCALE GENOMIC DNA]</scope>
    <source>
        <strain evidence="3 4">NRRL 1336</strain>
    </source>
</reference>
<keyword evidence="2" id="KW-1133">Transmembrane helix</keyword>
<feature type="compositionally biased region" description="Low complexity" evidence="1">
    <location>
        <begin position="278"/>
        <end position="296"/>
    </location>
</feature>
<dbReference type="AlphaFoldDB" id="A0A1X2HZY5"/>
<accession>A0A1X2HZY5</accession>
<feature type="transmembrane region" description="Helical" evidence="2">
    <location>
        <begin position="70"/>
        <end position="90"/>
    </location>
</feature>
<evidence type="ECO:0000256" key="1">
    <source>
        <dbReference type="SAM" id="MobiDB-lite"/>
    </source>
</evidence>
<feature type="transmembrane region" description="Helical" evidence="2">
    <location>
        <begin position="207"/>
        <end position="225"/>
    </location>
</feature>
<dbReference type="Proteomes" id="UP000193560">
    <property type="component" value="Unassembled WGS sequence"/>
</dbReference>
<feature type="transmembrane region" description="Helical" evidence="2">
    <location>
        <begin position="132"/>
        <end position="154"/>
    </location>
</feature>
<keyword evidence="2" id="KW-0472">Membrane</keyword>
<keyword evidence="4" id="KW-1185">Reference proteome</keyword>
<evidence type="ECO:0000256" key="2">
    <source>
        <dbReference type="SAM" id="Phobius"/>
    </source>
</evidence>
<gene>
    <name evidence="3" type="ORF">BCR42DRAFT_496514</name>
</gene>
<comment type="caution">
    <text evidence="3">The sequence shown here is derived from an EMBL/GenBank/DDBJ whole genome shotgun (WGS) entry which is preliminary data.</text>
</comment>
<evidence type="ECO:0000313" key="4">
    <source>
        <dbReference type="Proteomes" id="UP000193560"/>
    </source>
</evidence>
<sequence>MVVEKIIAWSTEDTLKPVGALIAAENYVMDNYLGTVEKWNIKLHANIESPLTLLFVTCMRKIYENWTIRISQILLFIIQFIIMLFISSMLQTLSDKVWADHVVDQQEGGTCIFYIDRHFSARSSVLKHLKVYITPAAMSVELIVFWLLTITTFLQPHAGISKNITTSLEQADSHSQCETLEENIERQGIVHTPLDLNKVLLPLVRRLFAVILIHQHMVLLVHWLSVSGRLKLNSFLAILEYKPKSMRVSVDDILNPSSRQPVEIDGPKQHPTTLSSNTEQSTLPSTTTTTAKSSTSDIPAFTTLEGMATPLDISKSTPT</sequence>
<protein>
    <submittedName>
        <fullName evidence="3">Uncharacterized protein</fullName>
    </submittedName>
</protein>
<keyword evidence="2" id="KW-0812">Transmembrane</keyword>
<name>A0A1X2HZY5_9FUNG</name>